<dbReference type="SMART" id="SM00220">
    <property type="entry name" value="S_TKc"/>
    <property type="match status" value="1"/>
</dbReference>
<dbReference type="InterPro" id="IPR000719">
    <property type="entry name" value="Prot_kinase_dom"/>
</dbReference>
<sequence>MAAKGGKKGPGKKGANGYKMPDPINAGEVLTDMAKKQWIIGKSIGVGGFGEIYSGNYFYQVLLPLYFFNFINFCLFILAAPYSGKLPKEYPAVIKIEPHGNGPLFVEMHFYMRNCKPDDIETWRKEKKLSGLGMPKFNGSGSHDYKGTKYRFVVMDRYGTDLWKLFLENNRKFSEHTVYKIAIQIIDVLEYIHNRTYIHADIKGANLLLDIKNSNQVYLVDFGLASHYTTKTDYKLDPKKAHNGTIEYTSRDAHFGIPTMRSDFEILAYNIIQWLAGSLPWEKNLKDPSSVQKLKEKAFDNLKIFLKECFGDDDVPSTIIKYMDLLAQLEFNDTPDYDQFRDILVSGIKKLGYKVDGPLIFNDGGSKNNVTTQPDVTLKKTKKTAGTSSRRKSPRARLDTSPSTPLSPPPAPLLSSRRPKLPTTPSSSSSSSSLRRPRVPVTPSSPPPPPSSSTTTTPSTRRPRIPITPTTPASTRRPKVPSTPSSPPVSSLLDDSCAGIVVDKKREKLKDMRKILESIDDDSDTEFDIVITKKKNKIPKLDKKTPEVVARKQTVRKVRQKVVKNNSDADDDDDFEPEVILPKATRTRKVAVKKVTTRKKKPVEKNNSSDEDMFDE</sequence>
<keyword evidence="3" id="KW-1133">Transmembrane helix</keyword>
<dbReference type="InterPro" id="IPR050235">
    <property type="entry name" value="CK1_Ser-Thr_kinase"/>
</dbReference>
<dbReference type="InterPro" id="IPR011009">
    <property type="entry name" value="Kinase-like_dom_sf"/>
</dbReference>
<comment type="caution">
    <text evidence="5">The sequence shown here is derived from an EMBL/GenBank/DDBJ whole genome shotgun (WGS) entry which is preliminary data.</text>
</comment>
<keyword evidence="3" id="KW-0472">Membrane</keyword>
<feature type="region of interest" description="Disordered" evidence="2">
    <location>
        <begin position="561"/>
        <end position="616"/>
    </location>
</feature>
<dbReference type="GO" id="GO:0004674">
    <property type="term" value="F:protein serine/threonine kinase activity"/>
    <property type="evidence" value="ECO:0007669"/>
    <property type="project" value="UniProtKB-EC"/>
</dbReference>
<proteinExistence type="predicted"/>
<dbReference type="PROSITE" id="PS00108">
    <property type="entry name" value="PROTEIN_KINASE_ST"/>
    <property type="match status" value="1"/>
</dbReference>
<organism evidence="5 6">
    <name type="scientific">Aphidius gifuensis</name>
    <name type="common">Parasitoid wasp</name>
    <dbReference type="NCBI Taxonomy" id="684658"/>
    <lineage>
        <taxon>Eukaryota</taxon>
        <taxon>Metazoa</taxon>
        <taxon>Ecdysozoa</taxon>
        <taxon>Arthropoda</taxon>
        <taxon>Hexapoda</taxon>
        <taxon>Insecta</taxon>
        <taxon>Pterygota</taxon>
        <taxon>Neoptera</taxon>
        <taxon>Endopterygota</taxon>
        <taxon>Hymenoptera</taxon>
        <taxon>Apocrita</taxon>
        <taxon>Ichneumonoidea</taxon>
        <taxon>Braconidae</taxon>
        <taxon>Aphidiinae</taxon>
        <taxon>Aphidius</taxon>
    </lineage>
</organism>
<feature type="domain" description="Protein kinase" evidence="4">
    <location>
        <begin position="38"/>
        <end position="331"/>
    </location>
</feature>
<dbReference type="Gene3D" id="1.10.510.10">
    <property type="entry name" value="Transferase(Phosphotransferase) domain 1"/>
    <property type="match status" value="1"/>
</dbReference>
<feature type="transmembrane region" description="Helical" evidence="3">
    <location>
        <begin position="57"/>
        <end position="80"/>
    </location>
</feature>
<dbReference type="EMBL" id="JACMRX010000001">
    <property type="protein sequence ID" value="KAF7998363.1"/>
    <property type="molecule type" value="Genomic_DNA"/>
</dbReference>
<dbReference type="Proteomes" id="UP000639338">
    <property type="component" value="Unassembled WGS sequence"/>
</dbReference>
<dbReference type="InterPro" id="IPR008271">
    <property type="entry name" value="Ser/Thr_kinase_AS"/>
</dbReference>
<dbReference type="GO" id="GO:0005524">
    <property type="term" value="F:ATP binding"/>
    <property type="evidence" value="ECO:0007669"/>
    <property type="project" value="InterPro"/>
</dbReference>
<feature type="compositionally biased region" description="Low complexity" evidence="2">
    <location>
        <begin position="413"/>
        <end position="442"/>
    </location>
</feature>
<feature type="compositionally biased region" description="Polar residues" evidence="2">
    <location>
        <begin position="365"/>
        <end position="375"/>
    </location>
</feature>
<reference evidence="5 6" key="1">
    <citation type="submission" date="2020-08" db="EMBL/GenBank/DDBJ databases">
        <title>Aphidius gifuensis genome sequencing and assembly.</title>
        <authorList>
            <person name="Du Z."/>
        </authorList>
    </citation>
    <scope>NUCLEOTIDE SEQUENCE [LARGE SCALE GENOMIC DNA]</scope>
    <source>
        <strain evidence="5">YNYX2018</strain>
        <tissue evidence="5">Adults</tissue>
    </source>
</reference>
<dbReference type="Pfam" id="PF00069">
    <property type="entry name" value="Pkinase"/>
    <property type="match status" value="1"/>
</dbReference>
<feature type="compositionally biased region" description="Acidic residues" evidence="2">
    <location>
        <begin position="568"/>
        <end position="577"/>
    </location>
</feature>
<evidence type="ECO:0000259" key="4">
    <source>
        <dbReference type="PROSITE" id="PS50011"/>
    </source>
</evidence>
<dbReference type="SUPFAM" id="SSF56112">
    <property type="entry name" value="Protein kinase-like (PK-like)"/>
    <property type="match status" value="1"/>
</dbReference>
<dbReference type="AlphaFoldDB" id="A0A834Y742"/>
<feature type="compositionally biased region" description="Basic residues" evidence="2">
    <location>
        <begin position="379"/>
        <end position="395"/>
    </location>
</feature>
<gene>
    <name evidence="5" type="ORF">HCN44_009761</name>
</gene>
<evidence type="ECO:0000313" key="6">
    <source>
        <dbReference type="Proteomes" id="UP000639338"/>
    </source>
</evidence>
<feature type="compositionally biased region" description="Low complexity" evidence="2">
    <location>
        <begin position="452"/>
        <end position="494"/>
    </location>
</feature>
<keyword evidence="3" id="KW-0812">Transmembrane</keyword>
<dbReference type="EC" id="2.7.11.1" evidence="1"/>
<dbReference type="PROSITE" id="PS50011">
    <property type="entry name" value="PROTEIN_KINASE_DOM"/>
    <property type="match status" value="1"/>
</dbReference>
<feature type="region of interest" description="Disordered" evidence="2">
    <location>
        <begin position="362"/>
        <end position="494"/>
    </location>
</feature>
<dbReference type="PANTHER" id="PTHR11909">
    <property type="entry name" value="CASEIN KINASE-RELATED"/>
    <property type="match status" value="1"/>
</dbReference>
<feature type="compositionally biased region" description="Basic residues" evidence="2">
    <location>
        <begin position="585"/>
        <end position="602"/>
    </location>
</feature>
<keyword evidence="6" id="KW-1185">Reference proteome</keyword>
<evidence type="ECO:0000256" key="1">
    <source>
        <dbReference type="ARBA" id="ARBA00012513"/>
    </source>
</evidence>
<protein>
    <recommendedName>
        <fullName evidence="1">non-specific serine/threonine protein kinase</fullName>
        <ecNumber evidence="1">2.7.11.1</ecNumber>
    </recommendedName>
</protein>
<dbReference type="CDD" id="cd14015">
    <property type="entry name" value="STKc_VRK"/>
    <property type="match status" value="1"/>
</dbReference>
<evidence type="ECO:0000256" key="3">
    <source>
        <dbReference type="SAM" id="Phobius"/>
    </source>
</evidence>
<name>A0A834Y742_APHGI</name>
<evidence type="ECO:0000256" key="2">
    <source>
        <dbReference type="SAM" id="MobiDB-lite"/>
    </source>
</evidence>
<dbReference type="OrthoDB" id="2687620at2759"/>
<evidence type="ECO:0000313" key="5">
    <source>
        <dbReference type="EMBL" id="KAF7998363.1"/>
    </source>
</evidence>
<accession>A0A834Y742</accession>